<gene>
    <name evidence="2" type="ORF">GLYMA_06G135400</name>
</gene>
<protein>
    <submittedName>
        <fullName evidence="2 3">Uncharacterized protein</fullName>
    </submittedName>
</protein>
<dbReference type="InParanoid" id="A0A0R0JGP7"/>
<sequence length="100" mass="11291">MTPTGNKEIPYCKSHGQKYQQNAIDQKPLTASSNLSQYPSTSSFLPSDYSYNAHTHVPDQRPSTTSSNIPNTHQLRLFFLLITLIAHTLNTSYVQHMSHN</sequence>
<dbReference type="Gramene" id="KRH53613">
    <property type="protein sequence ID" value="KRH53613"/>
    <property type="gene ID" value="GLYMA_06G135400"/>
</dbReference>
<feature type="region of interest" description="Disordered" evidence="1">
    <location>
        <begin position="49"/>
        <end position="69"/>
    </location>
</feature>
<dbReference type="Proteomes" id="UP000008827">
    <property type="component" value="Chromosome 6"/>
</dbReference>
<reference evidence="2" key="3">
    <citation type="submission" date="2018-07" db="EMBL/GenBank/DDBJ databases">
        <title>WGS assembly of Glycine max.</title>
        <authorList>
            <person name="Schmutz J."/>
            <person name="Cannon S."/>
            <person name="Schlueter J."/>
            <person name="Ma J."/>
            <person name="Mitros T."/>
            <person name="Nelson W."/>
            <person name="Hyten D."/>
            <person name="Song Q."/>
            <person name="Thelen J."/>
            <person name="Cheng J."/>
            <person name="Xu D."/>
            <person name="Hellsten U."/>
            <person name="May G."/>
            <person name="Yu Y."/>
            <person name="Sakurai T."/>
            <person name="Umezawa T."/>
            <person name="Bhattacharyya M."/>
            <person name="Sandhu D."/>
            <person name="Valliyodan B."/>
            <person name="Lindquist E."/>
            <person name="Peto M."/>
            <person name="Grant D."/>
            <person name="Shu S."/>
            <person name="Goodstein D."/>
            <person name="Barry K."/>
            <person name="Futrell-Griggs M."/>
            <person name="Abernathy B."/>
            <person name="Du J."/>
            <person name="Tian Z."/>
            <person name="Zhu L."/>
            <person name="Gill N."/>
            <person name="Joshi T."/>
            <person name="Libault M."/>
            <person name="Sethuraman A."/>
            <person name="Zhang X."/>
            <person name="Shinozaki K."/>
            <person name="Nguyen H."/>
            <person name="Wing R."/>
            <person name="Cregan P."/>
            <person name="Specht J."/>
            <person name="Grimwood J."/>
            <person name="Rokhsar D."/>
            <person name="Stacey G."/>
            <person name="Shoemaker R."/>
            <person name="Jackson S."/>
        </authorList>
    </citation>
    <scope>NUCLEOTIDE SEQUENCE</scope>
    <source>
        <tissue evidence="2">Callus</tissue>
    </source>
</reference>
<name>A0A0R0JGP7_SOYBN</name>
<proteinExistence type="predicted"/>
<dbReference type="EMBL" id="CM000839">
    <property type="protein sequence ID" value="KRH53613.1"/>
    <property type="molecule type" value="Genomic_DNA"/>
</dbReference>
<reference evidence="2 3" key="1">
    <citation type="journal article" date="2010" name="Nature">
        <title>Genome sequence of the palaeopolyploid soybean.</title>
        <authorList>
            <person name="Schmutz J."/>
            <person name="Cannon S.B."/>
            <person name="Schlueter J."/>
            <person name="Ma J."/>
            <person name="Mitros T."/>
            <person name="Nelson W."/>
            <person name="Hyten D.L."/>
            <person name="Song Q."/>
            <person name="Thelen J.J."/>
            <person name="Cheng J."/>
            <person name="Xu D."/>
            <person name="Hellsten U."/>
            <person name="May G.D."/>
            <person name="Yu Y."/>
            <person name="Sakurai T."/>
            <person name="Umezawa T."/>
            <person name="Bhattacharyya M.K."/>
            <person name="Sandhu D."/>
            <person name="Valliyodan B."/>
            <person name="Lindquist E."/>
            <person name="Peto M."/>
            <person name="Grant D."/>
            <person name="Shu S."/>
            <person name="Goodstein D."/>
            <person name="Barry K."/>
            <person name="Futrell-Griggs M."/>
            <person name="Abernathy B."/>
            <person name="Du J."/>
            <person name="Tian Z."/>
            <person name="Zhu L."/>
            <person name="Gill N."/>
            <person name="Joshi T."/>
            <person name="Libault M."/>
            <person name="Sethuraman A."/>
            <person name="Zhang X.-C."/>
            <person name="Shinozaki K."/>
            <person name="Nguyen H.T."/>
            <person name="Wing R.A."/>
            <person name="Cregan P."/>
            <person name="Specht J."/>
            <person name="Grimwood J."/>
            <person name="Rokhsar D."/>
            <person name="Stacey G."/>
            <person name="Shoemaker R.C."/>
            <person name="Jackson S.A."/>
        </authorList>
    </citation>
    <scope>NUCLEOTIDE SEQUENCE</scope>
    <source>
        <strain evidence="3">cv. Williams 82</strain>
        <tissue evidence="2">Callus</tissue>
    </source>
</reference>
<evidence type="ECO:0000256" key="1">
    <source>
        <dbReference type="SAM" id="MobiDB-lite"/>
    </source>
</evidence>
<evidence type="ECO:0000313" key="4">
    <source>
        <dbReference type="Proteomes" id="UP000008827"/>
    </source>
</evidence>
<organism evidence="2">
    <name type="scientific">Glycine max</name>
    <name type="common">Soybean</name>
    <name type="synonym">Glycine hispida</name>
    <dbReference type="NCBI Taxonomy" id="3847"/>
    <lineage>
        <taxon>Eukaryota</taxon>
        <taxon>Viridiplantae</taxon>
        <taxon>Streptophyta</taxon>
        <taxon>Embryophyta</taxon>
        <taxon>Tracheophyta</taxon>
        <taxon>Spermatophyta</taxon>
        <taxon>Magnoliopsida</taxon>
        <taxon>eudicotyledons</taxon>
        <taxon>Gunneridae</taxon>
        <taxon>Pentapetalae</taxon>
        <taxon>rosids</taxon>
        <taxon>fabids</taxon>
        <taxon>Fabales</taxon>
        <taxon>Fabaceae</taxon>
        <taxon>Papilionoideae</taxon>
        <taxon>50 kb inversion clade</taxon>
        <taxon>NPAAA clade</taxon>
        <taxon>indigoferoid/millettioid clade</taxon>
        <taxon>Phaseoleae</taxon>
        <taxon>Glycine</taxon>
        <taxon>Glycine subgen. Soja</taxon>
    </lineage>
</organism>
<evidence type="ECO:0000313" key="2">
    <source>
        <dbReference type="EMBL" id="KRH53613.1"/>
    </source>
</evidence>
<dbReference type="EnsemblPlants" id="KRH53613">
    <property type="protein sequence ID" value="KRH53613"/>
    <property type="gene ID" value="GLYMA_06G135400"/>
</dbReference>
<evidence type="ECO:0000313" key="3">
    <source>
        <dbReference type="EnsemblPlants" id="KRH53613"/>
    </source>
</evidence>
<accession>A0A0R0JGP7</accession>
<keyword evidence="4" id="KW-1185">Reference proteome</keyword>
<reference evidence="3" key="2">
    <citation type="submission" date="2018-02" db="UniProtKB">
        <authorList>
            <consortium name="EnsemblPlants"/>
        </authorList>
    </citation>
    <scope>IDENTIFICATION</scope>
    <source>
        <strain evidence="3">Williams 82</strain>
    </source>
</reference>
<dbReference type="AlphaFoldDB" id="A0A0R0JGP7"/>